<accession>A0A6J4H242</accession>
<dbReference type="EMBL" id="CADCTG010000012">
    <property type="protein sequence ID" value="CAA9210879.1"/>
    <property type="molecule type" value="Genomic_DNA"/>
</dbReference>
<dbReference type="AlphaFoldDB" id="A0A6J4H242"/>
<name>A0A6J4H242_9PROT</name>
<organism evidence="2">
    <name type="scientific">uncultured Acetobacteraceae bacterium</name>
    <dbReference type="NCBI Taxonomy" id="169975"/>
    <lineage>
        <taxon>Bacteria</taxon>
        <taxon>Pseudomonadati</taxon>
        <taxon>Pseudomonadota</taxon>
        <taxon>Alphaproteobacteria</taxon>
        <taxon>Acetobacterales</taxon>
        <taxon>Acetobacteraceae</taxon>
        <taxon>environmental samples</taxon>
    </lineage>
</organism>
<reference evidence="2" key="1">
    <citation type="submission" date="2020-02" db="EMBL/GenBank/DDBJ databases">
        <authorList>
            <person name="Meier V. D."/>
        </authorList>
    </citation>
    <scope>NUCLEOTIDE SEQUENCE</scope>
    <source>
        <strain evidence="2">AVDCRST_MAG08</strain>
    </source>
</reference>
<feature type="compositionally biased region" description="Low complexity" evidence="1">
    <location>
        <begin position="27"/>
        <end position="38"/>
    </location>
</feature>
<feature type="compositionally biased region" description="Basic and acidic residues" evidence="1">
    <location>
        <begin position="1"/>
        <end position="17"/>
    </location>
</feature>
<protein>
    <submittedName>
        <fullName evidence="2">Uncharacterized protein</fullName>
    </submittedName>
</protein>
<feature type="region of interest" description="Disordered" evidence="1">
    <location>
        <begin position="1"/>
        <end position="38"/>
    </location>
</feature>
<evidence type="ECO:0000256" key="1">
    <source>
        <dbReference type="SAM" id="MobiDB-lite"/>
    </source>
</evidence>
<proteinExistence type="predicted"/>
<sequence>MSARERGEVDGARREGDLASSRRGRKAAAVAGPARGAG</sequence>
<evidence type="ECO:0000313" key="2">
    <source>
        <dbReference type="EMBL" id="CAA9210879.1"/>
    </source>
</evidence>
<gene>
    <name evidence="2" type="ORF">AVDCRST_MAG08-70</name>
</gene>